<evidence type="ECO:0000256" key="1">
    <source>
        <dbReference type="SAM" id="Phobius"/>
    </source>
</evidence>
<accession>A0ABR7GP00</accession>
<dbReference type="Pfam" id="PF07670">
    <property type="entry name" value="Gate"/>
    <property type="match status" value="1"/>
</dbReference>
<keyword evidence="1" id="KW-0472">Membrane</keyword>
<evidence type="ECO:0000259" key="3">
    <source>
        <dbReference type="Pfam" id="PF07670"/>
    </source>
</evidence>
<dbReference type="EMBL" id="JACOPK010000007">
    <property type="protein sequence ID" value="MBC5696043.1"/>
    <property type="molecule type" value="Genomic_DNA"/>
</dbReference>
<evidence type="ECO:0000313" key="4">
    <source>
        <dbReference type="EMBL" id="MBC5696043.1"/>
    </source>
</evidence>
<gene>
    <name evidence="4" type="ORF">H8S02_08805</name>
</gene>
<dbReference type="InterPro" id="IPR011642">
    <property type="entry name" value="Gate_dom"/>
</dbReference>
<organism evidence="4 5">
    <name type="scientific">Agathobaculum hominis</name>
    <dbReference type="NCBI Taxonomy" id="2763014"/>
    <lineage>
        <taxon>Bacteria</taxon>
        <taxon>Bacillati</taxon>
        <taxon>Bacillota</taxon>
        <taxon>Clostridia</taxon>
        <taxon>Eubacteriales</taxon>
        <taxon>Butyricicoccaceae</taxon>
        <taxon>Agathobaculum</taxon>
    </lineage>
</organism>
<dbReference type="Proteomes" id="UP000641741">
    <property type="component" value="Unassembled WGS sequence"/>
</dbReference>
<feature type="transmembrane region" description="Helical" evidence="1">
    <location>
        <begin position="57"/>
        <end position="76"/>
    </location>
</feature>
<dbReference type="InterPro" id="IPR011640">
    <property type="entry name" value="Fe2_transport_prot_B_C"/>
</dbReference>
<name>A0ABR7GP00_9FIRM</name>
<feature type="transmembrane region" description="Helical" evidence="1">
    <location>
        <begin position="116"/>
        <end position="138"/>
    </location>
</feature>
<feature type="domain" description="Nucleoside transporter/FeoB GTPase Gate" evidence="3">
    <location>
        <begin position="123"/>
        <end position="243"/>
    </location>
</feature>
<keyword evidence="5" id="KW-1185">Reference proteome</keyword>
<evidence type="ECO:0000259" key="2">
    <source>
        <dbReference type="Pfam" id="PF07664"/>
    </source>
</evidence>
<dbReference type="PANTHER" id="PTHR43185">
    <property type="entry name" value="FERROUS IRON TRANSPORT PROTEIN B"/>
    <property type="match status" value="1"/>
</dbReference>
<sequence length="274" mass="28970">MCMGFGCNACGVTGCRIIDSPRERLIAILTNSFAPCNGRFPLLIFLCAVFFDAGSAGGALLLTGVIAGSVLLTLAASRLLSAFFLRGLPSSFVLELPPYRAPQPGRVIVRSVLDRTVFVLGRAMIVAAPAGALIWLLANITVSGSSLYGSMTAFLDPFGRFFGLDGVILAAFLLGFPANELVMPLIVLGYLSGGTLADVSDLLSFRALLLANGWTACTALCTLLFTICHWPCSTTCLTVFRETRSVRYTLAAIALPTCFGLALCALVRLLCVPL</sequence>
<keyword evidence="1" id="KW-1133">Transmembrane helix</keyword>
<protein>
    <submittedName>
        <fullName evidence="4">Ferrous iron transporter B</fullName>
    </submittedName>
</protein>
<proteinExistence type="predicted"/>
<reference evidence="4 5" key="1">
    <citation type="submission" date="2020-08" db="EMBL/GenBank/DDBJ databases">
        <title>Genome public.</title>
        <authorList>
            <person name="Liu C."/>
            <person name="Sun Q."/>
        </authorList>
    </citation>
    <scope>NUCLEOTIDE SEQUENCE [LARGE SCALE GENOMIC DNA]</scope>
    <source>
        <strain evidence="4 5">M2</strain>
    </source>
</reference>
<dbReference type="PANTHER" id="PTHR43185:SF2">
    <property type="entry name" value="FERROUS IRON TRANSPORT PROTEIN B"/>
    <property type="match status" value="1"/>
</dbReference>
<dbReference type="InterPro" id="IPR050860">
    <property type="entry name" value="FeoB_GTPase"/>
</dbReference>
<feature type="transmembrane region" description="Helical" evidence="1">
    <location>
        <begin position="203"/>
        <end position="227"/>
    </location>
</feature>
<comment type="caution">
    <text evidence="4">The sequence shown here is derived from an EMBL/GenBank/DDBJ whole genome shotgun (WGS) entry which is preliminary data.</text>
</comment>
<dbReference type="Pfam" id="PF07664">
    <property type="entry name" value="FeoB_C"/>
    <property type="match status" value="1"/>
</dbReference>
<keyword evidence="1" id="KW-0812">Transmembrane</keyword>
<feature type="transmembrane region" description="Helical" evidence="1">
    <location>
        <begin position="248"/>
        <end position="270"/>
    </location>
</feature>
<feature type="domain" description="Ferrous iron transport protein B C-terminal" evidence="2">
    <location>
        <begin position="64"/>
        <end position="111"/>
    </location>
</feature>
<evidence type="ECO:0000313" key="5">
    <source>
        <dbReference type="Proteomes" id="UP000641741"/>
    </source>
</evidence>